<organism evidence="2 3">
    <name type="scientific">Hortaea werneckii</name>
    <name type="common">Black yeast</name>
    <name type="synonym">Cladosporium werneckii</name>
    <dbReference type="NCBI Taxonomy" id="91943"/>
    <lineage>
        <taxon>Eukaryota</taxon>
        <taxon>Fungi</taxon>
        <taxon>Dikarya</taxon>
        <taxon>Ascomycota</taxon>
        <taxon>Pezizomycotina</taxon>
        <taxon>Dothideomycetes</taxon>
        <taxon>Dothideomycetidae</taxon>
        <taxon>Mycosphaerellales</taxon>
        <taxon>Teratosphaeriaceae</taxon>
        <taxon>Hortaea</taxon>
    </lineage>
</organism>
<evidence type="ECO:0000256" key="1">
    <source>
        <dbReference type="SAM" id="MobiDB-lite"/>
    </source>
</evidence>
<dbReference type="OrthoDB" id="5592486at2759"/>
<evidence type="ECO:0000313" key="2">
    <source>
        <dbReference type="EMBL" id="RMX73356.1"/>
    </source>
</evidence>
<evidence type="ECO:0000313" key="3">
    <source>
        <dbReference type="Proteomes" id="UP000281245"/>
    </source>
</evidence>
<dbReference type="EMBL" id="QWIJ01001846">
    <property type="protein sequence ID" value="RMX73356.1"/>
    <property type="molecule type" value="Genomic_DNA"/>
</dbReference>
<reference evidence="2 3" key="1">
    <citation type="journal article" date="2018" name="BMC Genomics">
        <title>Genomic evidence for intraspecific hybridization in a clonal and extremely halotolerant yeast.</title>
        <authorList>
            <person name="Gostincar C."/>
            <person name="Stajich J.E."/>
            <person name="Zupancic J."/>
            <person name="Zalar P."/>
            <person name="Gunde-Cimerman N."/>
        </authorList>
    </citation>
    <scope>NUCLEOTIDE SEQUENCE [LARGE SCALE GENOMIC DNA]</scope>
    <source>
        <strain evidence="2 3">EXF-6656</strain>
    </source>
</reference>
<name>A0A3M6W4S5_HORWE</name>
<dbReference type="Gene3D" id="3.40.50.1820">
    <property type="entry name" value="alpha/beta hydrolase"/>
    <property type="match status" value="1"/>
</dbReference>
<dbReference type="Proteomes" id="UP000281245">
    <property type="component" value="Unassembled WGS sequence"/>
</dbReference>
<dbReference type="SUPFAM" id="SSF53474">
    <property type="entry name" value="alpha/beta-Hydrolases"/>
    <property type="match status" value="1"/>
</dbReference>
<gene>
    <name evidence="2" type="ORF">D0869_13688</name>
</gene>
<dbReference type="InterPro" id="IPR029058">
    <property type="entry name" value="AB_hydrolase_fold"/>
</dbReference>
<accession>A0A3M6W4S5</accession>
<dbReference type="VEuPathDB" id="FungiDB:BTJ68_06452"/>
<proteinExistence type="predicted"/>
<feature type="region of interest" description="Disordered" evidence="1">
    <location>
        <begin position="38"/>
        <end position="73"/>
    </location>
</feature>
<feature type="compositionally biased region" description="Basic and acidic residues" evidence="1">
    <location>
        <begin position="42"/>
        <end position="51"/>
    </location>
</feature>
<evidence type="ECO:0008006" key="4">
    <source>
        <dbReference type="Google" id="ProtNLM"/>
    </source>
</evidence>
<dbReference type="PANTHER" id="PTHR11440">
    <property type="entry name" value="LECITHIN-CHOLESTEROL ACYLTRANSFERASE-RELATED"/>
    <property type="match status" value="1"/>
</dbReference>
<sequence>MSFMQATGMLHGHLRISIGVGRSGHVFYISQRSRTLTTSSCRQREIQDPRLKNSHGSGEPQSAEGAKNTGRGGDDIIHDQFSVLRSSYRAPKHPVILAHGLLGFDELRIAGPNMPGIEYWYGIRDALAARDIQVITATVPPSGSIEARAQKLREDIERKAGGREVNIIAGLDSRYMISQLKPPNVIVKSLTTISTPHRGSAFADYMFKSIGMTNIPKLYRALEFFGFETGAFEQLTQEHMTNSFNPRTPDLEEVKYYSYGALLRPTLTSVFRKSHQIVDSIEGPNDGLVSVASSKWGTYRGTLDNVSHLDLINWTNRLRWYFWELTGHKRNFNAIAFYLGISGLLSCFSTAEGYVKLLTKLQICLRKKGCDQNFFAAFYQSSHVPENAFLNL</sequence>
<protein>
    <recommendedName>
        <fullName evidence="4">Triacylglycerol lipase</fullName>
    </recommendedName>
</protein>
<dbReference type="AlphaFoldDB" id="A0A3M6W4S5"/>
<comment type="caution">
    <text evidence="2">The sequence shown here is derived from an EMBL/GenBank/DDBJ whole genome shotgun (WGS) entry which is preliminary data.</text>
</comment>